<reference evidence="1 2" key="1">
    <citation type="submission" date="2019-05" db="EMBL/GenBank/DDBJ databases">
        <title>Another draft genome of Portunus trituberculatus and its Hox gene families provides insights of decapod evolution.</title>
        <authorList>
            <person name="Jeong J.-H."/>
            <person name="Song I."/>
            <person name="Kim S."/>
            <person name="Choi T."/>
            <person name="Kim D."/>
            <person name="Ryu S."/>
            <person name="Kim W."/>
        </authorList>
    </citation>
    <scope>NUCLEOTIDE SEQUENCE [LARGE SCALE GENOMIC DNA]</scope>
    <source>
        <tissue evidence="1">Muscle</tissue>
    </source>
</reference>
<dbReference type="Proteomes" id="UP000324222">
    <property type="component" value="Unassembled WGS sequence"/>
</dbReference>
<keyword evidence="2" id="KW-1185">Reference proteome</keyword>
<sequence length="167" mass="17695">MGCGTVLYPEAAAQTAATMLGLTDHIIWAKLRAKQLNLWGLADGVPATQTAMQGDTGAGQGCQAGRAGAYHAVTRTFERDPRCSLKIGRRPAVETLSTVVSLSCATTSVPRSCTSAARHRKHATSDTLAGHAMLHHHAEVKHSASPLGPVPCLSLRRRLDDVNFMSV</sequence>
<proteinExistence type="predicted"/>
<evidence type="ECO:0000313" key="2">
    <source>
        <dbReference type="Proteomes" id="UP000324222"/>
    </source>
</evidence>
<evidence type="ECO:0000313" key="1">
    <source>
        <dbReference type="EMBL" id="MPC15586.1"/>
    </source>
</evidence>
<protein>
    <submittedName>
        <fullName evidence="1">Multifunctional protein ADE2</fullName>
    </submittedName>
</protein>
<dbReference type="AlphaFoldDB" id="A0A5B7D4I8"/>
<dbReference type="EMBL" id="VSRR010000439">
    <property type="protein sequence ID" value="MPC15586.1"/>
    <property type="molecule type" value="Genomic_DNA"/>
</dbReference>
<name>A0A5B7D4I8_PORTR</name>
<accession>A0A5B7D4I8</accession>
<organism evidence="1 2">
    <name type="scientific">Portunus trituberculatus</name>
    <name type="common">Swimming crab</name>
    <name type="synonym">Neptunus trituberculatus</name>
    <dbReference type="NCBI Taxonomy" id="210409"/>
    <lineage>
        <taxon>Eukaryota</taxon>
        <taxon>Metazoa</taxon>
        <taxon>Ecdysozoa</taxon>
        <taxon>Arthropoda</taxon>
        <taxon>Crustacea</taxon>
        <taxon>Multicrustacea</taxon>
        <taxon>Malacostraca</taxon>
        <taxon>Eumalacostraca</taxon>
        <taxon>Eucarida</taxon>
        <taxon>Decapoda</taxon>
        <taxon>Pleocyemata</taxon>
        <taxon>Brachyura</taxon>
        <taxon>Eubrachyura</taxon>
        <taxon>Portunoidea</taxon>
        <taxon>Portunidae</taxon>
        <taxon>Portuninae</taxon>
        <taxon>Portunus</taxon>
    </lineage>
</organism>
<comment type="caution">
    <text evidence="1">The sequence shown here is derived from an EMBL/GenBank/DDBJ whole genome shotgun (WGS) entry which is preliminary data.</text>
</comment>
<gene>
    <name evidence="1" type="primary">Paics</name>
    <name evidence="1" type="ORF">E2C01_008387</name>
</gene>